<organism evidence="1 2">
    <name type="scientific">Pegethrix bostrychoides GSE-TBD4-15B</name>
    <dbReference type="NCBI Taxonomy" id="2839662"/>
    <lineage>
        <taxon>Bacteria</taxon>
        <taxon>Bacillati</taxon>
        <taxon>Cyanobacteriota</taxon>
        <taxon>Cyanophyceae</taxon>
        <taxon>Oculatellales</taxon>
        <taxon>Oculatellaceae</taxon>
        <taxon>Pegethrix</taxon>
    </lineage>
</organism>
<dbReference type="InterPro" id="IPR012340">
    <property type="entry name" value="NA-bd_OB-fold"/>
</dbReference>
<accession>A0A951PC02</accession>
<reference evidence="1" key="2">
    <citation type="journal article" date="2022" name="Microbiol. Resour. Announc.">
        <title>Metagenome Sequencing to Explore Phylogenomics of Terrestrial Cyanobacteria.</title>
        <authorList>
            <person name="Ward R.D."/>
            <person name="Stajich J.E."/>
            <person name="Johansen J.R."/>
            <person name="Huntemann M."/>
            <person name="Clum A."/>
            <person name="Foster B."/>
            <person name="Foster B."/>
            <person name="Roux S."/>
            <person name="Palaniappan K."/>
            <person name="Varghese N."/>
            <person name="Mukherjee S."/>
            <person name="Reddy T.B.K."/>
            <person name="Daum C."/>
            <person name="Copeland A."/>
            <person name="Chen I.A."/>
            <person name="Ivanova N.N."/>
            <person name="Kyrpides N.C."/>
            <person name="Shapiro N."/>
            <person name="Eloe-Fadrosh E.A."/>
            <person name="Pietrasiak N."/>
        </authorList>
    </citation>
    <scope>NUCLEOTIDE SEQUENCE</scope>
    <source>
        <strain evidence="1">GSE-TBD4-15B</strain>
    </source>
</reference>
<dbReference type="Proteomes" id="UP000707356">
    <property type="component" value="Unassembled WGS sequence"/>
</dbReference>
<gene>
    <name evidence="1" type="ORF">KME07_09700</name>
</gene>
<dbReference type="EMBL" id="JAHHHV010000060">
    <property type="protein sequence ID" value="MBW4465699.1"/>
    <property type="molecule type" value="Genomic_DNA"/>
</dbReference>
<dbReference type="Gene3D" id="2.40.50.140">
    <property type="entry name" value="Nucleic acid-binding proteins"/>
    <property type="match status" value="1"/>
</dbReference>
<dbReference type="AlphaFoldDB" id="A0A951PC02"/>
<evidence type="ECO:0000313" key="1">
    <source>
        <dbReference type="EMBL" id="MBW4465699.1"/>
    </source>
</evidence>
<reference evidence="1" key="1">
    <citation type="submission" date="2021-05" db="EMBL/GenBank/DDBJ databases">
        <authorList>
            <person name="Pietrasiak N."/>
            <person name="Ward R."/>
            <person name="Stajich J.E."/>
            <person name="Kurbessoian T."/>
        </authorList>
    </citation>
    <scope>NUCLEOTIDE SEQUENCE</scope>
    <source>
        <strain evidence="1">GSE-TBD4-15B</strain>
    </source>
</reference>
<evidence type="ECO:0000313" key="2">
    <source>
        <dbReference type="Proteomes" id="UP000707356"/>
    </source>
</evidence>
<protein>
    <submittedName>
        <fullName evidence="1">Uncharacterized protein</fullName>
    </submittedName>
</protein>
<proteinExistence type="predicted"/>
<sequence length="67" mass="7423">MLAYLEKEGVITSMAQTGQRWRVRVLGTEWFAAVDDASALVIGDLVQVVGFVNATTLLVKRLEGNWK</sequence>
<name>A0A951PC02_9CYAN</name>
<comment type="caution">
    <text evidence="1">The sequence shown here is derived from an EMBL/GenBank/DDBJ whole genome shotgun (WGS) entry which is preliminary data.</text>
</comment>